<keyword evidence="2" id="KW-1185">Reference proteome</keyword>
<evidence type="ECO:0000313" key="1">
    <source>
        <dbReference type="EMBL" id="AWX93955.1"/>
    </source>
</evidence>
<gene>
    <name evidence="1" type="ORF">DPM13_15955</name>
</gene>
<name>A0ABM6WTA4_9RHOB</name>
<proteinExistence type="predicted"/>
<organism evidence="1 2">
    <name type="scientific">Paracoccus mutanolyticus</name>
    <dbReference type="NCBI Taxonomy" id="1499308"/>
    <lineage>
        <taxon>Bacteria</taxon>
        <taxon>Pseudomonadati</taxon>
        <taxon>Pseudomonadota</taxon>
        <taxon>Alphaproteobacteria</taxon>
        <taxon>Rhodobacterales</taxon>
        <taxon>Paracoccaceae</taxon>
        <taxon>Paracoccus</taxon>
    </lineage>
</organism>
<dbReference type="EMBL" id="CP030239">
    <property type="protein sequence ID" value="AWX93955.1"/>
    <property type="molecule type" value="Genomic_DNA"/>
</dbReference>
<evidence type="ECO:0000313" key="2">
    <source>
        <dbReference type="Proteomes" id="UP000249922"/>
    </source>
</evidence>
<dbReference type="Proteomes" id="UP000249922">
    <property type="component" value="Chromosome"/>
</dbReference>
<protein>
    <submittedName>
        <fullName evidence="1">Uncharacterized protein</fullName>
    </submittedName>
</protein>
<reference evidence="1 2" key="1">
    <citation type="submission" date="2018-06" db="EMBL/GenBank/DDBJ databases">
        <title>Complete genome sequence of Paracoccus mutanolyticus strain RSP-02 isolated from cellulosic waste.</title>
        <authorList>
            <person name="Amrutha R.N."/>
            <person name="Shrivastav A."/>
            <person name="Buddana S.K."/>
            <person name="Deshpande U."/>
            <person name="Prakasham R.S."/>
        </authorList>
    </citation>
    <scope>NUCLEOTIDE SEQUENCE [LARGE SCALE GENOMIC DNA]</scope>
    <source>
        <strain evidence="1 2">RSP-02</strain>
    </source>
</reference>
<accession>A0ABM6WTA4</accession>
<sequence>MSRLGWLGLVAGPHDPPPAARELKGHARPTVLLCTPCVRAVYVRCTGFTAKTPAIPGFLPPRSRPVIPRNARCRCA</sequence>